<name>A0A0G3BFG6_9BURK</name>
<dbReference type="KEGG" id="pbh:AAW51_0022"/>
<dbReference type="SUPFAM" id="SSF53474">
    <property type="entry name" value="alpha/beta-Hydrolases"/>
    <property type="match status" value="1"/>
</dbReference>
<dbReference type="GO" id="GO:0016787">
    <property type="term" value="F:hydrolase activity"/>
    <property type="evidence" value="ECO:0007669"/>
    <property type="project" value="UniProtKB-KW"/>
</dbReference>
<dbReference type="InterPro" id="IPR050565">
    <property type="entry name" value="LYPA1-2/EST-like"/>
</dbReference>
<proteinExistence type="inferred from homology"/>
<dbReference type="PATRIC" id="fig|413882.6.peg.23"/>
<gene>
    <name evidence="4" type="ORF">AAW51_0022</name>
</gene>
<dbReference type="PANTHER" id="PTHR10655">
    <property type="entry name" value="LYSOPHOSPHOLIPASE-RELATED"/>
    <property type="match status" value="1"/>
</dbReference>
<dbReference type="OrthoDB" id="9801763at2"/>
<feature type="domain" description="Phospholipase/carboxylesterase/thioesterase" evidence="3">
    <location>
        <begin position="12"/>
        <end position="216"/>
    </location>
</feature>
<protein>
    <submittedName>
        <fullName evidence="4">Carboxylesterase</fullName>
    </submittedName>
</protein>
<dbReference type="InterPro" id="IPR003140">
    <property type="entry name" value="PLipase/COase/thioEstase"/>
</dbReference>
<dbReference type="Proteomes" id="UP000035352">
    <property type="component" value="Chromosome"/>
</dbReference>
<keyword evidence="5" id="KW-1185">Reference proteome</keyword>
<dbReference type="AlphaFoldDB" id="A0A0G3BFG6"/>
<sequence>MSLDAIEIETAPHPTATVIVLHGLGADGQDFVPIAGELDLTSVGPVRFVLPHAPTRPVTINGGYVMRAWYDILGVDLARREDEAGLRASQAQIEALIAREEARGIPASRIVLAGFSQGCAMALLTGLRYGKRLGGLVGLSGYLPLAAQTAAERSDANAEVPIFLAHGRVDGVVPFHRATASRDVLRELGYAVDWHEYHMEHTVCLEEIADLNRWLDGVLGATAPAPGSA</sequence>
<accession>A0A0G3BFG6</accession>
<evidence type="ECO:0000259" key="3">
    <source>
        <dbReference type="Pfam" id="PF02230"/>
    </source>
</evidence>
<comment type="similarity">
    <text evidence="1">Belongs to the AB hydrolase superfamily. AB hydrolase 2 family.</text>
</comment>
<evidence type="ECO:0000256" key="2">
    <source>
        <dbReference type="ARBA" id="ARBA00022801"/>
    </source>
</evidence>
<reference evidence="4 5" key="1">
    <citation type="submission" date="2015-05" db="EMBL/GenBank/DDBJ databases">
        <authorList>
            <person name="Tang B."/>
            <person name="Yu Y."/>
        </authorList>
    </citation>
    <scope>NUCLEOTIDE SEQUENCE [LARGE SCALE GENOMIC DNA]</scope>
    <source>
        <strain evidence="4 5">DSM 7029</strain>
    </source>
</reference>
<dbReference type="Gene3D" id="3.40.50.1820">
    <property type="entry name" value="alpha/beta hydrolase"/>
    <property type="match status" value="1"/>
</dbReference>
<dbReference type="Pfam" id="PF02230">
    <property type="entry name" value="Abhydrolase_2"/>
    <property type="match status" value="1"/>
</dbReference>
<evidence type="ECO:0000313" key="5">
    <source>
        <dbReference type="Proteomes" id="UP000035352"/>
    </source>
</evidence>
<evidence type="ECO:0000256" key="1">
    <source>
        <dbReference type="ARBA" id="ARBA00006499"/>
    </source>
</evidence>
<organism evidence="4 5">
    <name type="scientific">Caldimonas brevitalea</name>
    <dbReference type="NCBI Taxonomy" id="413882"/>
    <lineage>
        <taxon>Bacteria</taxon>
        <taxon>Pseudomonadati</taxon>
        <taxon>Pseudomonadota</taxon>
        <taxon>Betaproteobacteria</taxon>
        <taxon>Burkholderiales</taxon>
        <taxon>Sphaerotilaceae</taxon>
        <taxon>Caldimonas</taxon>
    </lineage>
</organism>
<dbReference type="STRING" id="413882.AAW51_0022"/>
<dbReference type="RefSeq" id="WP_047192994.1">
    <property type="nucleotide sequence ID" value="NZ_CP011371.1"/>
</dbReference>
<dbReference type="InterPro" id="IPR029058">
    <property type="entry name" value="AB_hydrolase_fold"/>
</dbReference>
<evidence type="ECO:0000313" key="4">
    <source>
        <dbReference type="EMBL" id="AKJ26713.1"/>
    </source>
</evidence>
<keyword evidence="2" id="KW-0378">Hydrolase</keyword>
<dbReference type="EMBL" id="CP011371">
    <property type="protein sequence ID" value="AKJ26713.1"/>
    <property type="molecule type" value="Genomic_DNA"/>
</dbReference>
<dbReference type="PANTHER" id="PTHR10655:SF17">
    <property type="entry name" value="LYSOPHOSPHOLIPASE-LIKE PROTEIN 1"/>
    <property type="match status" value="1"/>
</dbReference>